<dbReference type="PANTHER" id="PTHR31602">
    <property type="entry name" value="GROWTH-REGULATING FACTOR 5"/>
    <property type="match status" value="1"/>
</dbReference>
<proteinExistence type="inferred from homology"/>
<comment type="subcellular location">
    <subcellularLocation>
        <location evidence="3">Nucleus</location>
    </subcellularLocation>
</comment>
<keyword evidence="7" id="KW-1185">Reference proteome</keyword>
<dbReference type="OrthoDB" id="1927209at2759"/>
<keyword evidence="3" id="KW-0804">Transcription</keyword>
<gene>
    <name evidence="6" type="primary">GRF1</name>
    <name evidence="6" type="ORF">AXF42_Ash010272</name>
</gene>
<feature type="domain" description="WRC" evidence="5">
    <location>
        <begin position="98"/>
        <end position="142"/>
    </location>
</feature>
<evidence type="ECO:0000256" key="2">
    <source>
        <dbReference type="PROSITE-ProRule" id="PRU01002"/>
    </source>
</evidence>
<protein>
    <recommendedName>
        <fullName evidence="3">Growth-regulating factor</fullName>
    </recommendedName>
</protein>
<keyword evidence="3" id="KW-0010">Activator</keyword>
<feature type="region of interest" description="Disordered" evidence="4">
    <location>
        <begin position="214"/>
        <end position="243"/>
    </location>
</feature>
<dbReference type="Proteomes" id="UP000236161">
    <property type="component" value="Unassembled WGS sequence"/>
</dbReference>
<evidence type="ECO:0000313" key="6">
    <source>
        <dbReference type="EMBL" id="PKA52375.1"/>
    </source>
</evidence>
<comment type="domain">
    <text evidence="3">The QLQ domain and WRC domain may be involved in protein-protein interaction and DNA-binding, respectively.</text>
</comment>
<evidence type="ECO:0000259" key="5">
    <source>
        <dbReference type="PROSITE" id="PS51667"/>
    </source>
</evidence>
<evidence type="ECO:0000256" key="3">
    <source>
        <dbReference type="RuleBase" id="RU367127"/>
    </source>
</evidence>
<keyword evidence="3" id="KW-0805">Transcription regulation</keyword>
<dbReference type="EMBL" id="KZ452008">
    <property type="protein sequence ID" value="PKA52375.1"/>
    <property type="molecule type" value="Genomic_DNA"/>
</dbReference>
<dbReference type="Pfam" id="PF08879">
    <property type="entry name" value="WRC"/>
    <property type="match status" value="1"/>
</dbReference>
<evidence type="ECO:0000256" key="1">
    <source>
        <dbReference type="ARBA" id="ARBA00023242"/>
    </source>
</evidence>
<comment type="caution">
    <text evidence="2">Lacks conserved residue(s) required for the propagation of feature annotation.</text>
</comment>
<keyword evidence="1 3" id="KW-0539">Nucleus</keyword>
<dbReference type="GO" id="GO:0006351">
    <property type="term" value="P:DNA-templated transcription"/>
    <property type="evidence" value="ECO:0007669"/>
    <property type="project" value="UniProtKB-UniRule"/>
</dbReference>
<comment type="function">
    <text evidence="3">Transcription activator.</text>
</comment>
<feature type="compositionally biased region" description="Polar residues" evidence="4">
    <location>
        <begin position="11"/>
        <end position="21"/>
    </location>
</feature>
<dbReference type="PROSITE" id="PS51667">
    <property type="entry name" value="WRC"/>
    <property type="match status" value="1"/>
</dbReference>
<reference evidence="6 7" key="1">
    <citation type="journal article" date="2017" name="Nature">
        <title>The Apostasia genome and the evolution of orchids.</title>
        <authorList>
            <person name="Zhang G.Q."/>
            <person name="Liu K.W."/>
            <person name="Li Z."/>
            <person name="Lohaus R."/>
            <person name="Hsiao Y.Y."/>
            <person name="Niu S.C."/>
            <person name="Wang J.Y."/>
            <person name="Lin Y.C."/>
            <person name="Xu Q."/>
            <person name="Chen L.J."/>
            <person name="Yoshida K."/>
            <person name="Fujiwara S."/>
            <person name="Wang Z.W."/>
            <person name="Zhang Y.Q."/>
            <person name="Mitsuda N."/>
            <person name="Wang M."/>
            <person name="Liu G.H."/>
            <person name="Pecoraro L."/>
            <person name="Huang H.X."/>
            <person name="Xiao X.J."/>
            <person name="Lin M."/>
            <person name="Wu X.Y."/>
            <person name="Wu W.L."/>
            <person name="Chen Y.Y."/>
            <person name="Chang S.B."/>
            <person name="Sakamoto S."/>
            <person name="Ohme-Takagi M."/>
            <person name="Yagi M."/>
            <person name="Zeng S.J."/>
            <person name="Shen C.Y."/>
            <person name="Yeh C.M."/>
            <person name="Luo Y.B."/>
            <person name="Tsai W.C."/>
            <person name="Van de Peer Y."/>
            <person name="Liu Z.J."/>
        </authorList>
    </citation>
    <scope>NUCLEOTIDE SEQUENCE [LARGE SCALE GENOMIC DNA]</scope>
    <source>
        <strain evidence="7">cv. Shenzhen</strain>
        <tissue evidence="6">Stem</tissue>
    </source>
</reference>
<dbReference type="GO" id="GO:0005524">
    <property type="term" value="F:ATP binding"/>
    <property type="evidence" value="ECO:0007669"/>
    <property type="project" value="UniProtKB-UniRule"/>
</dbReference>
<evidence type="ECO:0000256" key="4">
    <source>
        <dbReference type="SAM" id="MobiDB-lite"/>
    </source>
</evidence>
<organism evidence="6 7">
    <name type="scientific">Apostasia shenzhenica</name>
    <dbReference type="NCBI Taxonomy" id="1088818"/>
    <lineage>
        <taxon>Eukaryota</taxon>
        <taxon>Viridiplantae</taxon>
        <taxon>Streptophyta</taxon>
        <taxon>Embryophyta</taxon>
        <taxon>Tracheophyta</taxon>
        <taxon>Spermatophyta</taxon>
        <taxon>Magnoliopsida</taxon>
        <taxon>Liliopsida</taxon>
        <taxon>Asparagales</taxon>
        <taxon>Orchidaceae</taxon>
        <taxon>Apostasioideae</taxon>
        <taxon>Apostasia</taxon>
    </lineage>
</organism>
<feature type="region of interest" description="Disordered" evidence="4">
    <location>
        <begin position="1"/>
        <end position="21"/>
    </location>
</feature>
<evidence type="ECO:0000313" key="7">
    <source>
        <dbReference type="Proteomes" id="UP000236161"/>
    </source>
</evidence>
<dbReference type="GO" id="GO:0032502">
    <property type="term" value="P:developmental process"/>
    <property type="evidence" value="ECO:0007669"/>
    <property type="project" value="InterPro"/>
</dbReference>
<dbReference type="InterPro" id="IPR014977">
    <property type="entry name" value="WRC_dom"/>
</dbReference>
<name>A0A2I0AA31_9ASPA</name>
<dbReference type="STRING" id="1088818.A0A2I0AA31"/>
<dbReference type="PANTHER" id="PTHR31602:SF8">
    <property type="entry name" value="GROWTH-REGULATING FACTOR 5"/>
    <property type="match status" value="1"/>
</dbReference>
<dbReference type="GO" id="GO:0005634">
    <property type="term" value="C:nucleus"/>
    <property type="evidence" value="ECO:0007669"/>
    <property type="project" value="UniProtKB-SubCell"/>
</dbReference>
<accession>A0A2I0AA31</accession>
<feature type="compositionally biased region" description="Basic and acidic residues" evidence="4">
    <location>
        <begin position="214"/>
        <end position="228"/>
    </location>
</feature>
<dbReference type="InterPro" id="IPR031137">
    <property type="entry name" value="GRF"/>
</dbReference>
<sequence length="257" mass="28428">MAETLSPHLSGRNSRIKLSSSSACSSDGQYLLTYFSPSEEAAASPVLRNHQWVFSLPIILVGSSVFSPSSGSYFSERIEFVAGGWGSFQLGLKGRAEDPEPGRCRRTDGKKWRCSKKACPDSKYCERHLHRGKNRPRRPLESSPQRSKNPSVPPSHLSLVPPSIKELRQVLVSSPPSLAVKRLMNEASRCCHGHVEEGIEDTSSFNINKIKESTHGEIEEEKDKRVALEEQGPTEEDGFASASRSPMAWPLLLDLNV</sequence>
<comment type="similarity">
    <text evidence="3">Belongs to the GRF family.</text>
</comment>
<dbReference type="AlphaFoldDB" id="A0A2I0AA31"/>
<feature type="region of interest" description="Disordered" evidence="4">
    <location>
        <begin position="130"/>
        <end position="160"/>
    </location>
</feature>